<dbReference type="STRING" id="1754192.A0A1Y1X6F9"/>
<sequence length="540" mass="62654">MSNENIEILQEEEDQFSLGELGSTENDQFSFEEDEEMIKSDEDDKKQNEIDNMNENIEDNDSFFENDSMNFESETEVKKTESELEISEEKEKSKSTQNLEKPKTPQERMNSVLSTHKESEKKLNKAFQELTQNPELVKADTTEMKEKAKEKELERFKNIRFQNLINPKSDIYESYLREGLLYPVVPQHLLPTKTDIAYERDGIPQLVSQILSRDDVICQKALIILCQMFHKPENIYLGFIEDVLSRVIKLIYDDKALVRQKVTELLYLFSTHVYGRQKILEKLSILNTLSSRFYDEDFIVRKNTYNTFLKLCETQDGIDAVLNLFLFNRLVKLIEDEKMSLKSIILEIIAKCIRYGKPKLMPSSALKLNIIVFFKSLLLSIDNSEEVKISTAKCVQALCYYKEGKELACKYGLIDIFVQLMVVSSPKLKRESASALMWITLNCDAKKKMNKDGIHSIIWMLNDDSDTSFQLSLIKILTNCAEDPIGREIIELNCSTKLKKLSMLSSSPLIVKASRIALSVIYWKPWTKYNFEEESKKFII</sequence>
<comment type="caution">
    <text evidence="2">The sequence shown here is derived from an EMBL/GenBank/DDBJ whole genome shotgun (WGS) entry which is preliminary data.</text>
</comment>
<feature type="compositionally biased region" description="Basic and acidic residues" evidence="1">
    <location>
        <begin position="75"/>
        <end position="106"/>
    </location>
</feature>
<dbReference type="InterPro" id="IPR042856">
    <property type="entry name" value="RSP14"/>
</dbReference>
<evidence type="ECO:0000313" key="3">
    <source>
        <dbReference type="Proteomes" id="UP000193944"/>
    </source>
</evidence>
<dbReference type="InterPro" id="IPR011989">
    <property type="entry name" value="ARM-like"/>
</dbReference>
<feature type="compositionally biased region" description="Basic and acidic residues" evidence="1">
    <location>
        <begin position="37"/>
        <end position="49"/>
    </location>
</feature>
<dbReference type="EMBL" id="MCFG01000120">
    <property type="protein sequence ID" value="ORX81383.1"/>
    <property type="molecule type" value="Genomic_DNA"/>
</dbReference>
<proteinExistence type="predicted"/>
<reference evidence="2 3" key="1">
    <citation type="submission" date="2016-08" db="EMBL/GenBank/DDBJ databases">
        <title>A Parts List for Fungal Cellulosomes Revealed by Comparative Genomics.</title>
        <authorList>
            <consortium name="DOE Joint Genome Institute"/>
            <person name="Haitjema C.H."/>
            <person name="Gilmore S.P."/>
            <person name="Henske J.K."/>
            <person name="Solomon K.V."/>
            <person name="De Groot R."/>
            <person name="Kuo A."/>
            <person name="Mondo S.J."/>
            <person name="Salamov A.A."/>
            <person name="Labutti K."/>
            <person name="Zhao Z."/>
            <person name="Chiniquy J."/>
            <person name="Barry K."/>
            <person name="Brewer H.M."/>
            <person name="Purvine S.O."/>
            <person name="Wright A.T."/>
            <person name="Boxma B."/>
            <person name="Van Alen T."/>
            <person name="Hackstein J.H."/>
            <person name="Baker S.E."/>
            <person name="Grigoriev I.V."/>
            <person name="O'Malley M.A."/>
        </authorList>
    </citation>
    <scope>NUCLEOTIDE SEQUENCE [LARGE SCALE GENOMIC DNA]</scope>
    <source>
        <strain evidence="2 3">S4</strain>
    </source>
</reference>
<protein>
    <submittedName>
        <fullName evidence="2">ARM repeat-containing protein</fullName>
    </submittedName>
</protein>
<dbReference type="Gene3D" id="1.25.10.10">
    <property type="entry name" value="Leucine-rich Repeat Variant"/>
    <property type="match status" value="2"/>
</dbReference>
<evidence type="ECO:0000313" key="2">
    <source>
        <dbReference type="EMBL" id="ORX81383.1"/>
    </source>
</evidence>
<dbReference type="SUPFAM" id="SSF48371">
    <property type="entry name" value="ARM repeat"/>
    <property type="match status" value="1"/>
</dbReference>
<dbReference type="PANTHER" id="PTHR15599:SF1">
    <property type="entry name" value="RADIAL SPOKE HEAD 14 HOMOLOG"/>
    <property type="match status" value="1"/>
</dbReference>
<dbReference type="AlphaFoldDB" id="A0A1Y1X6F9"/>
<dbReference type="Proteomes" id="UP000193944">
    <property type="component" value="Unassembled WGS sequence"/>
</dbReference>
<name>A0A1Y1X6F9_9FUNG</name>
<gene>
    <name evidence="2" type="ORF">BCR32DRAFT_293324</name>
</gene>
<reference evidence="2 3" key="2">
    <citation type="submission" date="2016-08" db="EMBL/GenBank/DDBJ databases">
        <title>Pervasive Adenine N6-methylation of Active Genes in Fungi.</title>
        <authorList>
            <consortium name="DOE Joint Genome Institute"/>
            <person name="Mondo S.J."/>
            <person name="Dannebaum R.O."/>
            <person name="Kuo R.C."/>
            <person name="Labutti K."/>
            <person name="Haridas S."/>
            <person name="Kuo A."/>
            <person name="Salamov A."/>
            <person name="Ahrendt S.R."/>
            <person name="Lipzen A."/>
            <person name="Sullivan W."/>
            <person name="Andreopoulos W.B."/>
            <person name="Clum A."/>
            <person name="Lindquist E."/>
            <person name="Daum C."/>
            <person name="Ramamoorthy G.K."/>
            <person name="Gryganskyi A."/>
            <person name="Culley D."/>
            <person name="Magnuson J.K."/>
            <person name="James T.Y."/>
            <person name="O'Malley M.A."/>
            <person name="Stajich J.E."/>
            <person name="Spatafora J.W."/>
            <person name="Visel A."/>
            <person name="Grigoriev I.V."/>
        </authorList>
    </citation>
    <scope>NUCLEOTIDE SEQUENCE [LARGE SCALE GENOMIC DNA]</scope>
    <source>
        <strain evidence="2 3">S4</strain>
    </source>
</reference>
<keyword evidence="3" id="KW-1185">Reference proteome</keyword>
<dbReference type="PANTHER" id="PTHR15599">
    <property type="entry name" value="RTDR1"/>
    <property type="match status" value="1"/>
</dbReference>
<dbReference type="InterPro" id="IPR016024">
    <property type="entry name" value="ARM-type_fold"/>
</dbReference>
<evidence type="ECO:0000256" key="1">
    <source>
        <dbReference type="SAM" id="MobiDB-lite"/>
    </source>
</evidence>
<feature type="region of interest" description="Disordered" evidence="1">
    <location>
        <begin position="1"/>
        <end position="120"/>
    </location>
</feature>
<accession>A0A1Y1X6F9</accession>
<organism evidence="2 3">
    <name type="scientific">Anaeromyces robustus</name>
    <dbReference type="NCBI Taxonomy" id="1754192"/>
    <lineage>
        <taxon>Eukaryota</taxon>
        <taxon>Fungi</taxon>
        <taxon>Fungi incertae sedis</taxon>
        <taxon>Chytridiomycota</taxon>
        <taxon>Chytridiomycota incertae sedis</taxon>
        <taxon>Neocallimastigomycetes</taxon>
        <taxon>Neocallimastigales</taxon>
        <taxon>Neocallimastigaceae</taxon>
        <taxon>Anaeromyces</taxon>
    </lineage>
</organism>
<dbReference type="OrthoDB" id="409644at2759"/>